<dbReference type="Pfam" id="PF00168">
    <property type="entry name" value="C2"/>
    <property type="match status" value="1"/>
</dbReference>
<dbReference type="InterPro" id="IPR035892">
    <property type="entry name" value="C2_domain_sf"/>
</dbReference>
<dbReference type="SMART" id="SM00239">
    <property type="entry name" value="C2"/>
    <property type="match status" value="1"/>
</dbReference>
<accession>A0A9E7GIL9</accession>
<protein>
    <submittedName>
        <fullName evidence="3">C2 and GRAM domain-containing protein</fullName>
    </submittedName>
</protein>
<feature type="domain" description="C2" evidence="2">
    <location>
        <begin position="1"/>
        <end position="113"/>
    </location>
</feature>
<dbReference type="SUPFAM" id="SSF49562">
    <property type="entry name" value="C2 domain (Calcium/lipid-binding domain, CaLB)"/>
    <property type="match status" value="1"/>
</dbReference>
<gene>
    <name evidence="3" type="ORF">MUK42_22043</name>
</gene>
<dbReference type="OrthoDB" id="270970at2759"/>
<name>A0A9E7GIL9_9LILI</name>
<reference evidence="3" key="1">
    <citation type="submission" date="2022-05" db="EMBL/GenBank/DDBJ databases">
        <title>The Musa troglodytarum L. genome provides insights into the mechanism of non-climacteric behaviour and enrichment of carotenoids.</title>
        <authorList>
            <person name="Wang J."/>
        </authorList>
    </citation>
    <scope>NUCLEOTIDE SEQUENCE</scope>
    <source>
        <tissue evidence="3">Leaf</tissue>
    </source>
</reference>
<dbReference type="InterPro" id="IPR044511">
    <property type="entry name" value="At1g03370/At5g50170-like"/>
</dbReference>
<dbReference type="PROSITE" id="PS50004">
    <property type="entry name" value="C2"/>
    <property type="match status" value="1"/>
</dbReference>
<evidence type="ECO:0000313" key="3">
    <source>
        <dbReference type="EMBL" id="URE13142.1"/>
    </source>
</evidence>
<evidence type="ECO:0000259" key="2">
    <source>
        <dbReference type="PROSITE" id="PS50004"/>
    </source>
</evidence>
<keyword evidence="4" id="KW-1185">Reference proteome</keyword>
<organism evidence="3 4">
    <name type="scientific">Musa troglodytarum</name>
    <name type="common">fe'i banana</name>
    <dbReference type="NCBI Taxonomy" id="320322"/>
    <lineage>
        <taxon>Eukaryota</taxon>
        <taxon>Viridiplantae</taxon>
        <taxon>Streptophyta</taxon>
        <taxon>Embryophyta</taxon>
        <taxon>Tracheophyta</taxon>
        <taxon>Spermatophyta</taxon>
        <taxon>Magnoliopsida</taxon>
        <taxon>Liliopsida</taxon>
        <taxon>Zingiberales</taxon>
        <taxon>Musaceae</taxon>
        <taxon>Musa</taxon>
    </lineage>
</organism>
<dbReference type="PANTHER" id="PTHR46296">
    <property type="entry name" value="BNAA05G37250D PROTEIN"/>
    <property type="match status" value="1"/>
</dbReference>
<evidence type="ECO:0000313" key="4">
    <source>
        <dbReference type="Proteomes" id="UP001055439"/>
    </source>
</evidence>
<dbReference type="InterPro" id="IPR000008">
    <property type="entry name" value="C2_dom"/>
</dbReference>
<evidence type="ECO:0000256" key="1">
    <source>
        <dbReference type="SAM" id="MobiDB-lite"/>
    </source>
</evidence>
<proteinExistence type="predicted"/>
<feature type="region of interest" description="Disordered" evidence="1">
    <location>
        <begin position="116"/>
        <end position="135"/>
    </location>
</feature>
<sequence length="135" mass="14520">MRLFVHVAEARGLAWPPSRAASPPGVYAKIKAGNHKSRTRAVTGTPDPVWNEEFAFWMGEDEEEEEGTVELKLSVFREGGGDGGGGGGAELLGSMRVYVEEEAEAKPPICLSLQPRRHRGAKSKGKDCGIVSLSQ</sequence>
<dbReference type="Proteomes" id="UP001055439">
    <property type="component" value="Chromosome 6"/>
</dbReference>
<dbReference type="EMBL" id="CP097508">
    <property type="protein sequence ID" value="URE13142.1"/>
    <property type="molecule type" value="Genomic_DNA"/>
</dbReference>
<dbReference type="PANTHER" id="PTHR46296:SF7">
    <property type="entry name" value="C2 DOMAIN-CONTAINING PROTEIN"/>
    <property type="match status" value="1"/>
</dbReference>
<dbReference type="AlphaFoldDB" id="A0A9E7GIL9"/>
<dbReference type="Gene3D" id="2.60.40.150">
    <property type="entry name" value="C2 domain"/>
    <property type="match status" value="1"/>
</dbReference>